<gene>
    <name evidence="8" type="ORF">SAMN05421781_1866</name>
</gene>
<evidence type="ECO:0000256" key="2">
    <source>
        <dbReference type="ARBA" id="ARBA00023015"/>
    </source>
</evidence>
<dbReference type="InterPro" id="IPR013325">
    <property type="entry name" value="RNA_pol_sigma_r2"/>
</dbReference>
<dbReference type="NCBIfam" id="TIGR02948">
    <property type="entry name" value="SigW_bacill"/>
    <property type="match status" value="1"/>
</dbReference>
<dbReference type="OrthoDB" id="9785675at2"/>
<dbReference type="InterPro" id="IPR039425">
    <property type="entry name" value="RNA_pol_sigma-70-like"/>
</dbReference>
<evidence type="ECO:0000259" key="6">
    <source>
        <dbReference type="Pfam" id="PF04542"/>
    </source>
</evidence>
<keyword evidence="4" id="KW-0804">Transcription</keyword>
<dbReference type="GO" id="GO:0003677">
    <property type="term" value="F:DNA binding"/>
    <property type="evidence" value="ECO:0007669"/>
    <property type="project" value="InterPro"/>
</dbReference>
<protein>
    <recommendedName>
        <fullName evidence="5">RNA polymerase sigma factor SigW</fullName>
    </recommendedName>
</protein>
<dbReference type="InterPro" id="IPR007627">
    <property type="entry name" value="RNA_pol_sigma70_r2"/>
</dbReference>
<proteinExistence type="inferred from homology"/>
<feature type="domain" description="RNA polymerase sigma-70 region 2" evidence="6">
    <location>
        <begin position="24"/>
        <end position="90"/>
    </location>
</feature>
<evidence type="ECO:0000313" key="8">
    <source>
        <dbReference type="EMBL" id="SDW58958.1"/>
    </source>
</evidence>
<accession>A0A1H2USL0</accession>
<dbReference type="NCBIfam" id="NF007223">
    <property type="entry name" value="PRK09641.1"/>
    <property type="match status" value="1"/>
</dbReference>
<evidence type="ECO:0000256" key="3">
    <source>
        <dbReference type="ARBA" id="ARBA00023082"/>
    </source>
</evidence>
<dbReference type="Gene3D" id="1.10.10.10">
    <property type="entry name" value="Winged helix-like DNA-binding domain superfamily/Winged helix DNA-binding domain"/>
    <property type="match status" value="1"/>
</dbReference>
<evidence type="ECO:0000256" key="4">
    <source>
        <dbReference type="ARBA" id="ARBA00023163"/>
    </source>
</evidence>
<dbReference type="InterPro" id="IPR014284">
    <property type="entry name" value="RNA_pol_sigma-70_dom"/>
</dbReference>
<dbReference type="NCBIfam" id="TIGR02937">
    <property type="entry name" value="sigma70-ECF"/>
    <property type="match status" value="1"/>
</dbReference>
<keyword evidence="2" id="KW-0805">Transcription regulation</keyword>
<dbReference type="EMBL" id="FNNC01000003">
    <property type="protein sequence ID" value="SDW58958.1"/>
    <property type="molecule type" value="Genomic_DNA"/>
</dbReference>
<dbReference type="SUPFAM" id="SSF88659">
    <property type="entry name" value="Sigma3 and sigma4 domains of RNA polymerase sigma factors"/>
    <property type="match status" value="1"/>
</dbReference>
<dbReference type="GO" id="GO:0016987">
    <property type="term" value="F:sigma factor activity"/>
    <property type="evidence" value="ECO:0007669"/>
    <property type="project" value="UniProtKB-KW"/>
</dbReference>
<dbReference type="AlphaFoldDB" id="A0A1H2USL0"/>
<dbReference type="Gene3D" id="1.10.1740.10">
    <property type="match status" value="1"/>
</dbReference>
<evidence type="ECO:0000259" key="7">
    <source>
        <dbReference type="Pfam" id="PF08281"/>
    </source>
</evidence>
<dbReference type="PANTHER" id="PTHR43133">
    <property type="entry name" value="RNA POLYMERASE ECF-TYPE SIGMA FACTO"/>
    <property type="match status" value="1"/>
</dbReference>
<dbReference type="SUPFAM" id="SSF88946">
    <property type="entry name" value="Sigma2 domain of RNA polymerase sigma factors"/>
    <property type="match status" value="1"/>
</dbReference>
<dbReference type="Pfam" id="PF08281">
    <property type="entry name" value="Sigma70_r4_2"/>
    <property type="match status" value="1"/>
</dbReference>
<evidence type="ECO:0000256" key="1">
    <source>
        <dbReference type="ARBA" id="ARBA00010641"/>
    </source>
</evidence>
<dbReference type="Pfam" id="PF04542">
    <property type="entry name" value="Sigma70_r2"/>
    <property type="match status" value="1"/>
</dbReference>
<dbReference type="InterPro" id="IPR036388">
    <property type="entry name" value="WH-like_DNA-bd_sf"/>
</dbReference>
<dbReference type="STRING" id="1122204.SAMN05421781_1866"/>
<name>A0A1H2USL0_9BACI</name>
<dbReference type="Proteomes" id="UP000199488">
    <property type="component" value="Unassembled WGS sequence"/>
</dbReference>
<keyword evidence="3" id="KW-0731">Sigma factor</keyword>
<dbReference type="PANTHER" id="PTHR43133:SF60">
    <property type="entry name" value="RNA POLYMERASE SIGMA FACTOR SIGV"/>
    <property type="match status" value="1"/>
</dbReference>
<comment type="similarity">
    <text evidence="1">Belongs to the sigma-70 factor family. ECF subfamily.</text>
</comment>
<evidence type="ECO:0000256" key="5">
    <source>
        <dbReference type="NCBIfam" id="TIGR02948"/>
    </source>
</evidence>
<feature type="domain" description="RNA polymerase sigma factor 70 region 4 type 2" evidence="7">
    <location>
        <begin position="129"/>
        <end position="181"/>
    </location>
</feature>
<dbReference type="InterPro" id="IPR013324">
    <property type="entry name" value="RNA_pol_sigma_r3/r4-like"/>
</dbReference>
<dbReference type="GO" id="GO:0006352">
    <property type="term" value="P:DNA-templated transcription initiation"/>
    <property type="evidence" value="ECO:0007669"/>
    <property type="project" value="InterPro"/>
</dbReference>
<reference evidence="8 9" key="1">
    <citation type="submission" date="2016-10" db="EMBL/GenBank/DDBJ databases">
        <authorList>
            <person name="de Groot N.N."/>
        </authorList>
    </citation>
    <scope>NUCLEOTIDE SEQUENCE [LARGE SCALE GENOMIC DNA]</scope>
    <source>
        <strain evidence="8 9">DSM 23126</strain>
    </source>
</reference>
<dbReference type="RefSeq" id="WP_091614130.1">
    <property type="nucleotide sequence ID" value="NZ_FNNC01000003.1"/>
</dbReference>
<dbReference type="CDD" id="cd06171">
    <property type="entry name" value="Sigma70_r4"/>
    <property type="match status" value="1"/>
</dbReference>
<keyword evidence="9" id="KW-1185">Reference proteome</keyword>
<dbReference type="InterPro" id="IPR014294">
    <property type="entry name" value="RNA_pol_sigma-W_bacilli"/>
</dbReference>
<organism evidence="8 9">
    <name type="scientific">Marinococcus luteus</name>
    <dbReference type="NCBI Taxonomy" id="1122204"/>
    <lineage>
        <taxon>Bacteria</taxon>
        <taxon>Bacillati</taxon>
        <taxon>Bacillota</taxon>
        <taxon>Bacilli</taxon>
        <taxon>Bacillales</taxon>
        <taxon>Bacillaceae</taxon>
        <taxon>Marinococcus</taxon>
    </lineage>
</organism>
<evidence type="ECO:0000313" key="9">
    <source>
        <dbReference type="Proteomes" id="UP000199488"/>
    </source>
</evidence>
<sequence>MDATVKRLVKEVKKDGDQDAFRELVDLYKDKVYQIAYRMVGNAYEAQDMAQEAFLRAYANIESYDEKRKFSTWLFRITTNLCIDRLRKKKPDYSLDAEIPGADGLDGYSQLSSPDKLPDEQVVTMEMQEWVQEGILKLPPKYRTAIVLRYIEDLSIQEISEILDLPENTVKTHVHRGREALRKHLGNT</sequence>
<dbReference type="InterPro" id="IPR013249">
    <property type="entry name" value="RNA_pol_sigma70_r4_t2"/>
</dbReference>